<accession>A0A0S7XVJ4</accession>
<dbReference type="Proteomes" id="UP000051861">
    <property type="component" value="Unassembled WGS sequence"/>
</dbReference>
<sequence length="387" mass="42769">MKRLIGLLVVVSLIMVAGTAFAAEFKVGGRYFQKFLDRNTMDPSKYATTGNGVSARGELQLNLEGRLSDQCEMGARILTIWDPNYNIDTSVTSTGRTGLVTIEGGLLWDTTDPLNPTIIPDRRISMTTEVTGDVRQTLIESNYSDWWGWYSGYGNLWQVRGIWTRFYPKTIPTLKSVLIGSTDLAMFSPWTIGMIRFIDRDNARIIYAAGEVGKAQYGVGWFPQPAWWAPSNWSTGPNPRRAGTYGAFLTLAPNQALNFKLTAAHSQAMQQDPAVPLTVDDNKPVVRFDNAVEALEIGFQPNTVYTINGLIAMSNYSPNTDIYGAPKAWWSHFPYADNVTGNAMKLTAAASDPLGIGLTVKGEYFNVGTDYVALMAARRESRVLLTE</sequence>
<evidence type="ECO:0000313" key="3">
    <source>
        <dbReference type="Proteomes" id="UP000051861"/>
    </source>
</evidence>
<organism evidence="2 3">
    <name type="scientific">candidate division WOR-1 bacterium DG_54_3</name>
    <dbReference type="NCBI Taxonomy" id="1703775"/>
    <lineage>
        <taxon>Bacteria</taxon>
        <taxon>Bacillati</taxon>
        <taxon>Saganbacteria</taxon>
    </lineage>
</organism>
<keyword evidence="1" id="KW-0732">Signal</keyword>
<reference evidence="2 3" key="1">
    <citation type="journal article" date="2015" name="Microbiome">
        <title>Genomic resolution of linkages in carbon, nitrogen, and sulfur cycling among widespread estuary sediment bacteria.</title>
        <authorList>
            <person name="Baker B.J."/>
            <person name="Lazar C.S."/>
            <person name="Teske A.P."/>
            <person name="Dick G.J."/>
        </authorList>
    </citation>
    <scope>NUCLEOTIDE SEQUENCE [LARGE SCALE GENOMIC DNA]</scope>
    <source>
        <strain evidence="2">DG_54_3</strain>
    </source>
</reference>
<evidence type="ECO:0000313" key="2">
    <source>
        <dbReference type="EMBL" id="KPJ66372.1"/>
    </source>
</evidence>
<proteinExistence type="predicted"/>
<dbReference type="AlphaFoldDB" id="A0A0S7XVJ4"/>
<feature type="signal peptide" evidence="1">
    <location>
        <begin position="1"/>
        <end position="22"/>
    </location>
</feature>
<feature type="chain" id="PRO_5006640301" description="Porin" evidence="1">
    <location>
        <begin position="23"/>
        <end position="387"/>
    </location>
</feature>
<protein>
    <recommendedName>
        <fullName evidence="4">Porin</fullName>
    </recommendedName>
</protein>
<gene>
    <name evidence="2" type="ORF">AMJ44_08470</name>
</gene>
<evidence type="ECO:0008006" key="4">
    <source>
        <dbReference type="Google" id="ProtNLM"/>
    </source>
</evidence>
<feature type="non-terminal residue" evidence="2">
    <location>
        <position position="387"/>
    </location>
</feature>
<dbReference type="EMBL" id="LIZX01000082">
    <property type="protein sequence ID" value="KPJ66372.1"/>
    <property type="molecule type" value="Genomic_DNA"/>
</dbReference>
<comment type="caution">
    <text evidence="2">The sequence shown here is derived from an EMBL/GenBank/DDBJ whole genome shotgun (WGS) entry which is preliminary data.</text>
</comment>
<name>A0A0S7XVJ4_UNCSA</name>
<evidence type="ECO:0000256" key="1">
    <source>
        <dbReference type="SAM" id="SignalP"/>
    </source>
</evidence>